<dbReference type="RefSeq" id="XP_068139108.1">
    <property type="nucleotide sequence ID" value="XM_068283007.1"/>
</dbReference>
<dbReference type="AlphaFoldDB" id="A0A1D8NII6"/>
<protein>
    <submittedName>
        <fullName evidence="3">Uncharacterized protein</fullName>
    </submittedName>
</protein>
<keyword evidence="2" id="KW-0472">Membrane</keyword>
<keyword evidence="2" id="KW-0812">Transmembrane</keyword>
<dbReference type="EMBL" id="CP017557">
    <property type="protein sequence ID" value="AOW05442.1"/>
    <property type="molecule type" value="Genomic_DNA"/>
</dbReference>
<organism evidence="3 4">
    <name type="scientific">Yarrowia lipolytica</name>
    <name type="common">Candida lipolytica</name>
    <dbReference type="NCBI Taxonomy" id="4952"/>
    <lineage>
        <taxon>Eukaryota</taxon>
        <taxon>Fungi</taxon>
        <taxon>Dikarya</taxon>
        <taxon>Ascomycota</taxon>
        <taxon>Saccharomycotina</taxon>
        <taxon>Dipodascomycetes</taxon>
        <taxon>Dipodascales</taxon>
        <taxon>Dipodascales incertae sedis</taxon>
        <taxon>Yarrowia</taxon>
    </lineage>
</organism>
<evidence type="ECO:0000256" key="1">
    <source>
        <dbReference type="SAM" id="MobiDB-lite"/>
    </source>
</evidence>
<accession>A0A1D8NII6</accession>
<proteinExistence type="predicted"/>
<feature type="region of interest" description="Disordered" evidence="1">
    <location>
        <begin position="363"/>
        <end position="383"/>
    </location>
</feature>
<feature type="compositionally biased region" description="Low complexity" evidence="1">
    <location>
        <begin position="365"/>
        <end position="377"/>
    </location>
</feature>
<dbReference type="GeneID" id="94583614"/>
<name>A0A1D8NII6_YARLL</name>
<feature type="transmembrane region" description="Helical" evidence="2">
    <location>
        <begin position="391"/>
        <end position="414"/>
    </location>
</feature>
<reference evidence="3 4" key="1">
    <citation type="journal article" date="2016" name="PLoS ONE">
        <title>Sequence Assembly of Yarrowia lipolytica Strain W29/CLIB89 Shows Transposable Element Diversity.</title>
        <authorList>
            <person name="Magnan C."/>
            <person name="Yu J."/>
            <person name="Chang I."/>
            <person name="Jahn E."/>
            <person name="Kanomata Y."/>
            <person name="Wu J."/>
            <person name="Zeller M."/>
            <person name="Oakes M."/>
            <person name="Baldi P."/>
            <person name="Sandmeyer S."/>
        </authorList>
    </citation>
    <scope>NUCLEOTIDE SEQUENCE [LARGE SCALE GENOMIC DNA]</scope>
    <source>
        <strain evidence="4">CLIB89(W29)</strain>
    </source>
</reference>
<dbReference type="Proteomes" id="UP000182444">
    <property type="component" value="Chromosome 1E"/>
</dbReference>
<keyword evidence="2" id="KW-1133">Transmembrane helix</keyword>
<evidence type="ECO:0000313" key="4">
    <source>
        <dbReference type="Proteomes" id="UP000182444"/>
    </source>
</evidence>
<dbReference type="VEuPathDB" id="FungiDB:YALI1_E18171g"/>
<gene>
    <name evidence="3" type="ORF">YALI1_E18171g</name>
</gene>
<evidence type="ECO:0000256" key="2">
    <source>
        <dbReference type="SAM" id="Phobius"/>
    </source>
</evidence>
<feature type="region of interest" description="Disordered" evidence="1">
    <location>
        <begin position="71"/>
        <end position="90"/>
    </location>
</feature>
<evidence type="ECO:0000313" key="3">
    <source>
        <dbReference type="EMBL" id="AOW05442.1"/>
    </source>
</evidence>
<sequence>MHLLGDINVRRENGHRLDLGAILNEGLGVVVGSNSGSLDSGPGSNLASSTKNRVEHGGIMLDLDTLENNRVLDSSTSGDHGTGTDGHVGAELGSRVDLGRGINVDRRHNVGRGSLKTGLLGISLKSLLQVKRVGGDSRASGLDLSPEVLGLVGVESVSSRELDENILLKSEVVLIALTNKRGILGLLFSHLLSSSDSVEDGLVEKVNTSIDQVGNVRLRLLNVMDNSLSFGVGNNGTKVVGDSSRDSGTKNDILGLLLLVELLNLLEGERTADISMDDEESGGVTLENDISEVVETTGSAHGLVLSKVLDAEVGVLLIGVSNELGKDRVLIKTNEENLLDILEGSHGVDCMAEDGLASNGEENLRSVQRQRSESSSSGTASNENKSLGRHFVYVLGCYCVWKGLVCSFVVVMCCRNLSPR</sequence>